<dbReference type="Proteomes" id="UP000580250">
    <property type="component" value="Unassembled WGS sequence"/>
</dbReference>
<feature type="transmembrane region" description="Helical" evidence="1">
    <location>
        <begin position="6"/>
        <end position="22"/>
    </location>
</feature>
<name>A0A6V7U945_MELEN</name>
<keyword evidence="1" id="KW-0812">Transmembrane</keyword>
<dbReference type="AlphaFoldDB" id="A0A6V7U945"/>
<organism evidence="2 3">
    <name type="scientific">Meloidogyne enterolobii</name>
    <name type="common">Root-knot nematode worm</name>
    <name type="synonym">Meloidogyne mayaguensis</name>
    <dbReference type="NCBI Taxonomy" id="390850"/>
    <lineage>
        <taxon>Eukaryota</taxon>
        <taxon>Metazoa</taxon>
        <taxon>Ecdysozoa</taxon>
        <taxon>Nematoda</taxon>
        <taxon>Chromadorea</taxon>
        <taxon>Rhabditida</taxon>
        <taxon>Tylenchina</taxon>
        <taxon>Tylenchomorpha</taxon>
        <taxon>Tylenchoidea</taxon>
        <taxon>Meloidogynidae</taxon>
        <taxon>Meloidogyninae</taxon>
        <taxon>Meloidogyne</taxon>
    </lineage>
</organism>
<keyword evidence="1" id="KW-0472">Membrane</keyword>
<dbReference type="EMBL" id="CAJEWN010000041">
    <property type="protein sequence ID" value="CAD2148374.1"/>
    <property type="molecule type" value="Genomic_DNA"/>
</dbReference>
<proteinExistence type="predicted"/>
<evidence type="ECO:0000256" key="1">
    <source>
        <dbReference type="SAM" id="Phobius"/>
    </source>
</evidence>
<comment type="caution">
    <text evidence="2">The sequence shown here is derived from an EMBL/GenBank/DDBJ whole genome shotgun (WGS) entry which is preliminary data.</text>
</comment>
<evidence type="ECO:0000313" key="3">
    <source>
        <dbReference type="Proteomes" id="UP000580250"/>
    </source>
</evidence>
<gene>
    <name evidence="2" type="ORF">MENT_LOCUS9311</name>
</gene>
<reference evidence="2 3" key="1">
    <citation type="submission" date="2020-08" db="EMBL/GenBank/DDBJ databases">
        <authorList>
            <person name="Koutsovoulos G."/>
            <person name="Danchin GJ E."/>
        </authorList>
    </citation>
    <scope>NUCLEOTIDE SEQUENCE [LARGE SCALE GENOMIC DNA]</scope>
</reference>
<accession>A0A6V7U945</accession>
<protein>
    <submittedName>
        <fullName evidence="2">Uncharacterized protein</fullName>
    </submittedName>
</protein>
<evidence type="ECO:0000313" key="2">
    <source>
        <dbReference type="EMBL" id="CAD2148374.1"/>
    </source>
</evidence>
<sequence length="63" mass="7174">MLFTCWIFSLGIFSWIFSMFFLDTTHSTAAQFTAGLITSLGKVGSRHVWYLSSSLVEPRRKVP</sequence>
<keyword evidence="1" id="KW-1133">Transmembrane helix</keyword>